<evidence type="ECO:0000259" key="4">
    <source>
        <dbReference type="PROSITE" id="PS50109"/>
    </source>
</evidence>
<dbReference type="InterPro" id="IPR003594">
    <property type="entry name" value="HATPase_dom"/>
</dbReference>
<name>A0ABQ6QMW4_9BACT</name>
<dbReference type="CDD" id="cd00082">
    <property type="entry name" value="HisKA"/>
    <property type="match status" value="1"/>
</dbReference>
<dbReference type="SUPFAM" id="SSF47384">
    <property type="entry name" value="Homodimeric domain of signal transducing histidine kinase"/>
    <property type="match status" value="1"/>
</dbReference>
<gene>
    <name evidence="5" type="ORF">ASNO1_12460</name>
</gene>
<dbReference type="InterPro" id="IPR004358">
    <property type="entry name" value="Sig_transdc_His_kin-like_C"/>
</dbReference>
<evidence type="ECO:0000256" key="3">
    <source>
        <dbReference type="ARBA" id="ARBA00022553"/>
    </source>
</evidence>
<evidence type="ECO:0000313" key="6">
    <source>
        <dbReference type="Proteomes" id="UP001342631"/>
    </source>
</evidence>
<evidence type="ECO:0000313" key="5">
    <source>
        <dbReference type="EMBL" id="GMU04994.1"/>
    </source>
</evidence>
<dbReference type="PROSITE" id="PS50109">
    <property type="entry name" value="HIS_KIN"/>
    <property type="match status" value="1"/>
</dbReference>
<reference evidence="5 6" key="1">
    <citation type="journal article" date="2024" name="Arch. Microbiol.">
        <title>Corallococcus caeni sp. nov., a novel myxobacterium isolated from activated sludge.</title>
        <authorList>
            <person name="Tomita S."/>
            <person name="Nakai R."/>
            <person name="Kuroda K."/>
            <person name="Kurashita H."/>
            <person name="Hatamoto M."/>
            <person name="Yamaguchi T."/>
            <person name="Narihiro T."/>
        </authorList>
    </citation>
    <scope>NUCLEOTIDE SEQUENCE [LARGE SCALE GENOMIC DNA]</scope>
    <source>
        <strain evidence="5 6">NO1</strain>
    </source>
</reference>
<proteinExistence type="predicted"/>
<comment type="catalytic activity">
    <reaction evidence="1">
        <text>ATP + protein L-histidine = ADP + protein N-phospho-L-histidine.</text>
        <dbReference type="EC" id="2.7.13.3"/>
    </reaction>
</comment>
<dbReference type="Pfam" id="PF00512">
    <property type="entry name" value="HisKA"/>
    <property type="match status" value="1"/>
</dbReference>
<keyword evidence="3" id="KW-0597">Phosphoprotein</keyword>
<comment type="caution">
    <text evidence="5">The sequence shown here is derived from an EMBL/GenBank/DDBJ whole genome shotgun (WGS) entry which is preliminary data.</text>
</comment>
<feature type="domain" description="Histidine kinase" evidence="4">
    <location>
        <begin position="205"/>
        <end position="421"/>
    </location>
</feature>
<dbReference type="Gene3D" id="3.30.565.10">
    <property type="entry name" value="Histidine kinase-like ATPase, C-terminal domain"/>
    <property type="match status" value="1"/>
</dbReference>
<keyword evidence="6" id="KW-1185">Reference proteome</keyword>
<dbReference type="EC" id="2.7.13.3" evidence="2"/>
<dbReference type="SUPFAM" id="SSF55874">
    <property type="entry name" value="ATPase domain of HSP90 chaperone/DNA topoisomerase II/histidine kinase"/>
    <property type="match status" value="1"/>
</dbReference>
<dbReference type="Proteomes" id="UP001342631">
    <property type="component" value="Unassembled WGS sequence"/>
</dbReference>
<dbReference type="Gene3D" id="1.10.287.130">
    <property type="match status" value="1"/>
</dbReference>
<dbReference type="InterPro" id="IPR036097">
    <property type="entry name" value="HisK_dim/P_sf"/>
</dbReference>
<sequence length="428" mass="46925">MLLREGNAGLARLGPLGYFLCMATQPPRDSELEAILEALRPVRNLDLRRLVRKLRDHTRQQVLTFELSHQALETSDSALAMLNADGVMVANSRWHALEQLPGPWRREEDGAEWRSLPDAAQAEAAAVLARLEEGPRVTRYRQTCEAHPRVLELRAERVTGRVRGRVLVLARDITAQARDEEELANARATLLEREKVLALRDLAAGIAHDLRATLDAMRLRLELLQRDLGSTGQGQQHLDALARILSDANARVGRLQDFSRRKPGTVLERVQLADVVRDAADIIRGGIEHQARQGGHPPLRLELELPEGLPQVTGSAMELRYVIINLLINARDAMPRGGTIRVRALKTGRAVRLTVEDEGTGIPEEHLPNLFKPFFTTKGDKGTGLGLSMAHGVVTQAGGTLTAANRPEGGAVFTLTFPALKAAPAGRG</sequence>
<organism evidence="5 6">
    <name type="scientific">Corallococcus caeni</name>
    <dbReference type="NCBI Taxonomy" id="3082388"/>
    <lineage>
        <taxon>Bacteria</taxon>
        <taxon>Pseudomonadati</taxon>
        <taxon>Myxococcota</taxon>
        <taxon>Myxococcia</taxon>
        <taxon>Myxococcales</taxon>
        <taxon>Cystobacterineae</taxon>
        <taxon>Myxococcaceae</taxon>
        <taxon>Corallococcus</taxon>
    </lineage>
</organism>
<dbReference type="SMART" id="SM00387">
    <property type="entry name" value="HATPase_c"/>
    <property type="match status" value="1"/>
</dbReference>
<dbReference type="PRINTS" id="PR00344">
    <property type="entry name" value="BCTRLSENSOR"/>
</dbReference>
<accession>A0ABQ6QMW4</accession>
<protein>
    <recommendedName>
        <fullName evidence="2">histidine kinase</fullName>
        <ecNumber evidence="2">2.7.13.3</ecNumber>
    </recommendedName>
</protein>
<dbReference type="EMBL" id="BTTX01000001">
    <property type="protein sequence ID" value="GMU04994.1"/>
    <property type="molecule type" value="Genomic_DNA"/>
</dbReference>
<dbReference type="PANTHER" id="PTHR43065:SF42">
    <property type="entry name" value="TWO-COMPONENT SENSOR PPRA"/>
    <property type="match status" value="1"/>
</dbReference>
<dbReference type="Pfam" id="PF02518">
    <property type="entry name" value="HATPase_c"/>
    <property type="match status" value="1"/>
</dbReference>
<dbReference type="PANTHER" id="PTHR43065">
    <property type="entry name" value="SENSOR HISTIDINE KINASE"/>
    <property type="match status" value="1"/>
</dbReference>
<dbReference type="InterPro" id="IPR003661">
    <property type="entry name" value="HisK_dim/P_dom"/>
</dbReference>
<evidence type="ECO:0000256" key="1">
    <source>
        <dbReference type="ARBA" id="ARBA00000085"/>
    </source>
</evidence>
<dbReference type="InterPro" id="IPR036890">
    <property type="entry name" value="HATPase_C_sf"/>
</dbReference>
<dbReference type="RefSeq" id="WP_338275292.1">
    <property type="nucleotide sequence ID" value="NZ_BTTX01000001.1"/>
</dbReference>
<evidence type="ECO:0000256" key="2">
    <source>
        <dbReference type="ARBA" id="ARBA00012438"/>
    </source>
</evidence>
<dbReference type="SMART" id="SM00388">
    <property type="entry name" value="HisKA"/>
    <property type="match status" value="1"/>
</dbReference>
<dbReference type="InterPro" id="IPR005467">
    <property type="entry name" value="His_kinase_dom"/>
</dbReference>